<gene>
    <name evidence="2" type="ORF">L201_001856</name>
</gene>
<feature type="region of interest" description="Disordered" evidence="1">
    <location>
        <begin position="1"/>
        <end position="117"/>
    </location>
</feature>
<evidence type="ECO:0000313" key="3">
    <source>
        <dbReference type="Proteomes" id="UP001355207"/>
    </source>
</evidence>
<name>A0AAX4JR22_9TREE</name>
<feature type="compositionally biased region" description="Polar residues" evidence="1">
    <location>
        <begin position="45"/>
        <end position="57"/>
    </location>
</feature>
<dbReference type="RefSeq" id="XP_066073738.1">
    <property type="nucleotide sequence ID" value="XM_066217641.1"/>
</dbReference>
<proteinExistence type="predicted"/>
<keyword evidence="3" id="KW-1185">Reference proteome</keyword>
<feature type="compositionally biased region" description="Polar residues" evidence="1">
    <location>
        <begin position="20"/>
        <end position="36"/>
    </location>
</feature>
<dbReference type="AlphaFoldDB" id="A0AAX4JR22"/>
<evidence type="ECO:0000256" key="1">
    <source>
        <dbReference type="SAM" id="MobiDB-lite"/>
    </source>
</evidence>
<sequence length="117" mass="12916">MLVHSTPPLPPRLPPIHPRTFSSSSGTTQRHASSPGLQHPGIVNINHQNTSGTTHVQSPLGPPPFFRRTSSLRDPPPGGSRSPSIVESEQDQEEDEFMAHQTRSGRRKVSRRKDDKT</sequence>
<dbReference type="Proteomes" id="UP001355207">
    <property type="component" value="Chromosome 2"/>
</dbReference>
<accession>A0AAX4JR22</accession>
<evidence type="ECO:0000313" key="2">
    <source>
        <dbReference type="EMBL" id="WWC86975.1"/>
    </source>
</evidence>
<protein>
    <submittedName>
        <fullName evidence="2">Uncharacterized protein</fullName>
    </submittedName>
</protein>
<feature type="compositionally biased region" description="Pro residues" evidence="1">
    <location>
        <begin position="7"/>
        <end position="17"/>
    </location>
</feature>
<organism evidence="2 3">
    <name type="scientific">Kwoniella dendrophila CBS 6074</name>
    <dbReference type="NCBI Taxonomy" id="1295534"/>
    <lineage>
        <taxon>Eukaryota</taxon>
        <taxon>Fungi</taxon>
        <taxon>Dikarya</taxon>
        <taxon>Basidiomycota</taxon>
        <taxon>Agaricomycotina</taxon>
        <taxon>Tremellomycetes</taxon>
        <taxon>Tremellales</taxon>
        <taxon>Cryptococcaceae</taxon>
        <taxon>Kwoniella</taxon>
    </lineage>
</organism>
<reference evidence="2 3" key="1">
    <citation type="submission" date="2024-01" db="EMBL/GenBank/DDBJ databases">
        <title>Comparative genomics of Cryptococcus and Kwoniella reveals pathogenesis evolution and contrasting modes of karyotype evolution via chromosome fusion or intercentromeric recombination.</title>
        <authorList>
            <person name="Coelho M.A."/>
            <person name="David-Palma M."/>
            <person name="Shea T."/>
            <person name="Bowers K."/>
            <person name="McGinley-Smith S."/>
            <person name="Mohammad A.W."/>
            <person name="Gnirke A."/>
            <person name="Yurkov A.M."/>
            <person name="Nowrousian M."/>
            <person name="Sun S."/>
            <person name="Cuomo C.A."/>
            <person name="Heitman J."/>
        </authorList>
    </citation>
    <scope>NUCLEOTIDE SEQUENCE [LARGE SCALE GENOMIC DNA]</scope>
    <source>
        <strain evidence="2 3">CBS 6074</strain>
    </source>
</reference>
<dbReference type="EMBL" id="CP144099">
    <property type="protein sequence ID" value="WWC86975.1"/>
    <property type="molecule type" value="Genomic_DNA"/>
</dbReference>
<dbReference type="GeneID" id="91092528"/>